<name>A0A172TG59_9BACL</name>
<proteinExistence type="predicted"/>
<dbReference type="RefSeq" id="WP_068605229.1">
    <property type="nucleotide sequence ID" value="NZ_CP011388.1"/>
</dbReference>
<protein>
    <submittedName>
        <fullName evidence="1">Beta-xylosidase</fullName>
    </submittedName>
</protein>
<dbReference type="KEGG" id="pswu:SY83_06165"/>
<evidence type="ECO:0000313" key="1">
    <source>
        <dbReference type="EMBL" id="ANE45942.1"/>
    </source>
</evidence>
<dbReference type="GO" id="GO:0005975">
    <property type="term" value="P:carbohydrate metabolic process"/>
    <property type="evidence" value="ECO:0007669"/>
    <property type="project" value="InterPro"/>
</dbReference>
<dbReference type="SUPFAM" id="SSF48208">
    <property type="entry name" value="Six-hairpin glycosidases"/>
    <property type="match status" value="1"/>
</dbReference>
<dbReference type="InterPro" id="IPR000852">
    <property type="entry name" value="Glyco_hydro_52"/>
</dbReference>
<dbReference type="PRINTS" id="PR00845">
    <property type="entry name" value="GLHYDRLASE52"/>
</dbReference>
<accession>A0A172TG59</accession>
<reference evidence="1 2" key="1">
    <citation type="submission" date="2015-01" db="EMBL/GenBank/DDBJ databases">
        <title>Paenibacillus swuensis/DY6/whole genome sequencing.</title>
        <authorList>
            <person name="Kim M.K."/>
            <person name="Srinivasan S."/>
            <person name="Lee J.-J."/>
        </authorList>
    </citation>
    <scope>NUCLEOTIDE SEQUENCE [LARGE SCALE GENOMIC DNA]</scope>
    <source>
        <strain evidence="1 2">DY6</strain>
    </source>
</reference>
<evidence type="ECO:0000313" key="2">
    <source>
        <dbReference type="Proteomes" id="UP000076927"/>
    </source>
</evidence>
<dbReference type="InterPro" id="IPR008928">
    <property type="entry name" value="6-hairpin_glycosidase_sf"/>
</dbReference>
<organism evidence="1 2">
    <name type="scientific">Paenibacillus swuensis</name>
    <dbReference type="NCBI Taxonomy" id="1178515"/>
    <lineage>
        <taxon>Bacteria</taxon>
        <taxon>Bacillati</taxon>
        <taxon>Bacillota</taxon>
        <taxon>Bacilli</taxon>
        <taxon>Bacillales</taxon>
        <taxon>Paenibacillaceae</taxon>
        <taxon>Paenibacillus</taxon>
    </lineage>
</organism>
<sequence>MTNKSIFFNAHHSPIGAFASLTLGYPGAKGGLGLELGKPADQNLFIGVKSDQGQYYEALPFFEAGEDESLRYSSEHLGEGEAFAPFIKPFAKEAITRNFQLGTDSWTAGPLTLTIFSQVRGVPDPAQGEHDALKEALLPALLAELTIDNSTGTGSKRAFIGYQGNDPYSAMRRLDDTTDGKLRGVAQGAVTAIATSDPEVHSALGFSMEKILAEPLQENWAFGLGGVGALLVDVPAGEVRTYRLSICFYRGGVATTGLETSYYYTQYYNRIEEVAEYSMQHFDRIREVCEKSNAMVDAPHLSDEQRFMLIHAIRSYYGSTQFLALDGEPLWVVNEGEYRMMNTFDLTVDQLFFEMKMNPWTVRNELDLFASRYSYEDQIFFPGKPDELYPGGISFTHDMGVANVFSRKGFSAYEKHGIDDCFSYMTHEQLVNWVLCAAVYTEGTGDHAWMAERMNLLEQCFESMLHRDHPQAEKRNGIMGLDSSRTMGGAEITTYDSLDVSLGQSRNNIYIAGKSWAAYLALEKLFTQYNRNDNASEARLQAERVAATLTSQVTADGWIPAVIQENNESRIIPAIEGLVFLQHTGRSDALDAEGSYGAFIGVLKKHLDVVLREGICLFNDGGWKLSSTSNNSWLSKIYLSQHVARHCLGMPYDEAMLRADAAHVSWLLHPEESYWCWSDQMINGVAIGSKYYPRGVTAILWLEETGTRVGVQSISSAAAIS</sequence>
<dbReference type="STRING" id="1178515.SY83_06165"/>
<dbReference type="PATRIC" id="fig|1178515.4.peg.1235"/>
<dbReference type="GO" id="GO:0009044">
    <property type="term" value="F:xylan 1,4-beta-xylosidase activity"/>
    <property type="evidence" value="ECO:0007669"/>
    <property type="project" value="InterPro"/>
</dbReference>
<keyword evidence="2" id="KW-1185">Reference proteome</keyword>
<dbReference type="Pfam" id="PF03512">
    <property type="entry name" value="Glyco_hydro_52"/>
    <property type="match status" value="1"/>
</dbReference>
<dbReference type="EMBL" id="CP011388">
    <property type="protein sequence ID" value="ANE45942.1"/>
    <property type="molecule type" value="Genomic_DNA"/>
</dbReference>
<dbReference type="AlphaFoldDB" id="A0A172TG59"/>
<dbReference type="Proteomes" id="UP000076927">
    <property type="component" value="Chromosome"/>
</dbReference>
<gene>
    <name evidence="1" type="ORF">SY83_06165</name>
</gene>
<dbReference type="OrthoDB" id="6376039at2"/>